<evidence type="ECO:0000256" key="1">
    <source>
        <dbReference type="ARBA" id="ARBA00004613"/>
    </source>
</evidence>
<sequence length="353" mass="40605">MLFVLKYSGVLRCSRRWTTRKGFLIIGWHGVSLEDEHKYFHTLFISPEQFEQRIKFLKNTFQIASLEECLAQKEAGTIKPGQVVLTFDDGYYNFLQRAVPILDRYDAPAVNYVVSARMLDARSKPNLVLRDCIYRTNCTELVADGIGCERALPLRSSSDRRRAEKQVLKCLDQTPAADKDAFVNRVGEALGIDVGEIRRRRFWTSMTEDEVAELANRNGKFSLQLHSHEHINAVALGDKLSEDLRLCRSAIEKATGRPARDFCFPTGLWSHSTWDALQENGIRSAVTTRRGPNFVETHNYNLRRVMDGGANTQLEFEFEVSGIKWLLHSWLHPKAKYNPSEKLARYRDDKVRY</sequence>
<dbReference type="GO" id="GO:0016810">
    <property type="term" value="F:hydrolase activity, acting on carbon-nitrogen (but not peptide) bonds"/>
    <property type="evidence" value="ECO:0007669"/>
    <property type="project" value="InterPro"/>
</dbReference>
<dbReference type="GO" id="GO:0005975">
    <property type="term" value="P:carbohydrate metabolic process"/>
    <property type="evidence" value="ECO:0007669"/>
    <property type="project" value="InterPro"/>
</dbReference>
<dbReference type="InterPro" id="IPR002509">
    <property type="entry name" value="NODB_dom"/>
</dbReference>
<evidence type="ECO:0000256" key="2">
    <source>
        <dbReference type="ARBA" id="ARBA00022729"/>
    </source>
</evidence>
<dbReference type="PANTHER" id="PTHR34216">
    <property type="match status" value="1"/>
</dbReference>
<organism evidence="4 5">
    <name type="scientific">Stieleria maiorica</name>
    <dbReference type="NCBI Taxonomy" id="2795974"/>
    <lineage>
        <taxon>Bacteria</taxon>
        <taxon>Pseudomonadati</taxon>
        <taxon>Planctomycetota</taxon>
        <taxon>Planctomycetia</taxon>
        <taxon>Pirellulales</taxon>
        <taxon>Pirellulaceae</taxon>
        <taxon>Stieleria</taxon>
    </lineage>
</organism>
<evidence type="ECO:0000313" key="4">
    <source>
        <dbReference type="EMBL" id="QEF99617.1"/>
    </source>
</evidence>
<dbReference type="Gene3D" id="3.20.20.370">
    <property type="entry name" value="Glycoside hydrolase/deacetylase"/>
    <property type="match status" value="1"/>
</dbReference>
<feature type="domain" description="NodB homology" evidence="3">
    <location>
        <begin position="207"/>
        <end position="283"/>
    </location>
</feature>
<gene>
    <name evidence="4" type="primary">pgaB</name>
    <name evidence="4" type="ORF">Mal15_36830</name>
</gene>
<dbReference type="Proteomes" id="UP000321353">
    <property type="component" value="Chromosome"/>
</dbReference>
<comment type="subcellular location">
    <subcellularLocation>
        <location evidence="1">Secreted</location>
    </subcellularLocation>
</comment>
<keyword evidence="2" id="KW-0732">Signal</keyword>
<accession>A0A5B9ML29</accession>
<name>A0A5B9ML29_9BACT</name>
<dbReference type="GO" id="GO:0005576">
    <property type="term" value="C:extracellular region"/>
    <property type="evidence" value="ECO:0007669"/>
    <property type="project" value="UniProtKB-SubCell"/>
</dbReference>
<dbReference type="PANTHER" id="PTHR34216:SF3">
    <property type="entry name" value="POLY-BETA-1,6-N-ACETYL-D-GLUCOSAMINE N-DEACETYLASE"/>
    <property type="match status" value="1"/>
</dbReference>
<dbReference type="EMBL" id="CP036264">
    <property type="protein sequence ID" value="QEF99617.1"/>
    <property type="molecule type" value="Genomic_DNA"/>
</dbReference>
<dbReference type="EC" id="3.5.1.-" evidence="4"/>
<reference evidence="4 5" key="1">
    <citation type="submission" date="2019-02" db="EMBL/GenBank/DDBJ databases">
        <title>Planctomycetal bacteria perform biofilm scaping via a novel small molecule.</title>
        <authorList>
            <person name="Jeske O."/>
            <person name="Boedeker C."/>
            <person name="Wiegand S."/>
            <person name="Breitling P."/>
            <person name="Kallscheuer N."/>
            <person name="Jogler M."/>
            <person name="Rohde M."/>
            <person name="Petersen J."/>
            <person name="Medema M.H."/>
            <person name="Surup F."/>
            <person name="Jogler C."/>
        </authorList>
    </citation>
    <scope>NUCLEOTIDE SEQUENCE [LARGE SCALE GENOMIC DNA]</scope>
    <source>
        <strain evidence="4 5">Mal15</strain>
    </source>
</reference>
<dbReference type="SUPFAM" id="SSF88713">
    <property type="entry name" value="Glycoside hydrolase/deacetylase"/>
    <property type="match status" value="1"/>
</dbReference>
<protein>
    <submittedName>
        <fullName evidence="4">Poly-beta-1,6-N-acetyl-D-glucosamine N-deacetylase</fullName>
        <ecNumber evidence="4">3.5.1.-</ecNumber>
    </submittedName>
</protein>
<keyword evidence="4" id="KW-0378">Hydrolase</keyword>
<dbReference type="AlphaFoldDB" id="A0A5B9ML29"/>
<dbReference type="KEGG" id="smam:Mal15_36830"/>
<dbReference type="InterPro" id="IPR011330">
    <property type="entry name" value="Glyco_hydro/deAcase_b/a-brl"/>
</dbReference>
<proteinExistence type="predicted"/>
<dbReference type="CDD" id="cd10918">
    <property type="entry name" value="CE4_NodB_like_5s_6s"/>
    <property type="match status" value="1"/>
</dbReference>
<evidence type="ECO:0000259" key="3">
    <source>
        <dbReference type="Pfam" id="PF01522"/>
    </source>
</evidence>
<dbReference type="InterPro" id="IPR051398">
    <property type="entry name" value="Polysacch_Deacetylase"/>
</dbReference>
<keyword evidence="5" id="KW-1185">Reference proteome</keyword>
<evidence type="ECO:0000313" key="5">
    <source>
        <dbReference type="Proteomes" id="UP000321353"/>
    </source>
</evidence>
<dbReference type="Pfam" id="PF01522">
    <property type="entry name" value="Polysacc_deac_1"/>
    <property type="match status" value="2"/>
</dbReference>
<feature type="domain" description="NodB homology" evidence="3">
    <location>
        <begin position="79"/>
        <end position="118"/>
    </location>
</feature>